<protein>
    <submittedName>
        <fullName evidence="2">Uncharacterized protein</fullName>
    </submittedName>
</protein>
<dbReference type="EMBL" id="AVOT02006030">
    <property type="protein sequence ID" value="MBW0480590.1"/>
    <property type="molecule type" value="Genomic_DNA"/>
</dbReference>
<accession>A0A9Q3CCB4</accession>
<dbReference type="Proteomes" id="UP000765509">
    <property type="component" value="Unassembled WGS sequence"/>
</dbReference>
<keyword evidence="3" id="KW-1185">Reference proteome</keyword>
<dbReference type="AlphaFoldDB" id="A0A9Q3CCB4"/>
<evidence type="ECO:0000256" key="1">
    <source>
        <dbReference type="SAM" id="MobiDB-lite"/>
    </source>
</evidence>
<comment type="caution">
    <text evidence="2">The sequence shown here is derived from an EMBL/GenBank/DDBJ whole genome shotgun (WGS) entry which is preliminary data.</text>
</comment>
<feature type="compositionally biased region" description="Acidic residues" evidence="1">
    <location>
        <begin position="213"/>
        <end position="223"/>
    </location>
</feature>
<gene>
    <name evidence="2" type="ORF">O181_020305</name>
</gene>
<sequence>MKPQPQSHVLDNPYHQEDIKPDALLENKARSPSQYQDGDKMSYSEKEALKQLPEASIWKKFSCTGEYDHMVLIGYIDGLLINLPKIPDYWITTRLNTVFKGNASIWYTEMKGIHGRRNWPWWKSQMRNIKLLTQIPRELDHAMECICNKSFTLDEIENTLQDVRKRTNIGKYFQYKRSSLKEKQPFRVDCKNKTKERVAEVNKKNNSCHNFPEEESPTEDAESDSMGNAIREQYNKDQDPEEEFLVKYQEET</sequence>
<evidence type="ECO:0000313" key="2">
    <source>
        <dbReference type="EMBL" id="MBW0480590.1"/>
    </source>
</evidence>
<evidence type="ECO:0000313" key="3">
    <source>
        <dbReference type="Proteomes" id="UP000765509"/>
    </source>
</evidence>
<reference evidence="2" key="1">
    <citation type="submission" date="2021-03" db="EMBL/GenBank/DDBJ databases">
        <title>Draft genome sequence of rust myrtle Austropuccinia psidii MF-1, a brazilian biotype.</title>
        <authorList>
            <person name="Quecine M.C."/>
            <person name="Pachon D.M.R."/>
            <person name="Bonatelli M.L."/>
            <person name="Correr F.H."/>
            <person name="Franceschini L.M."/>
            <person name="Leite T.F."/>
            <person name="Margarido G.R.A."/>
            <person name="Almeida C.A."/>
            <person name="Ferrarezi J.A."/>
            <person name="Labate C.A."/>
        </authorList>
    </citation>
    <scope>NUCLEOTIDE SEQUENCE</scope>
    <source>
        <strain evidence="2">MF-1</strain>
    </source>
</reference>
<organism evidence="2 3">
    <name type="scientific">Austropuccinia psidii MF-1</name>
    <dbReference type="NCBI Taxonomy" id="1389203"/>
    <lineage>
        <taxon>Eukaryota</taxon>
        <taxon>Fungi</taxon>
        <taxon>Dikarya</taxon>
        <taxon>Basidiomycota</taxon>
        <taxon>Pucciniomycotina</taxon>
        <taxon>Pucciniomycetes</taxon>
        <taxon>Pucciniales</taxon>
        <taxon>Sphaerophragmiaceae</taxon>
        <taxon>Austropuccinia</taxon>
    </lineage>
</organism>
<feature type="region of interest" description="Disordered" evidence="1">
    <location>
        <begin position="21"/>
        <end position="41"/>
    </location>
</feature>
<feature type="compositionally biased region" description="Basic and acidic residues" evidence="1">
    <location>
        <begin position="233"/>
        <end position="252"/>
    </location>
</feature>
<feature type="region of interest" description="Disordered" evidence="1">
    <location>
        <begin position="200"/>
        <end position="252"/>
    </location>
</feature>
<name>A0A9Q3CCB4_9BASI</name>
<proteinExistence type="predicted"/>